<dbReference type="InterPro" id="IPR032675">
    <property type="entry name" value="LRR_dom_sf"/>
</dbReference>
<feature type="compositionally biased region" description="Basic and acidic residues" evidence="1">
    <location>
        <begin position="644"/>
        <end position="662"/>
    </location>
</feature>
<evidence type="ECO:0000313" key="3">
    <source>
        <dbReference type="Proteomes" id="UP001194746"/>
    </source>
</evidence>
<dbReference type="SUPFAM" id="SSF52047">
    <property type="entry name" value="RNI-like"/>
    <property type="match status" value="1"/>
</dbReference>
<protein>
    <recommendedName>
        <fullName evidence="4">F-box domain-containing protein</fullName>
    </recommendedName>
</protein>
<comment type="caution">
    <text evidence="2">The sequence shown here is derived from an EMBL/GenBank/DDBJ whole genome shotgun (WGS) entry which is preliminary data.</text>
</comment>
<proteinExistence type="predicted"/>
<evidence type="ECO:0008006" key="4">
    <source>
        <dbReference type="Google" id="ProtNLM"/>
    </source>
</evidence>
<feature type="compositionally biased region" description="Polar residues" evidence="1">
    <location>
        <begin position="634"/>
        <end position="643"/>
    </location>
</feature>
<feature type="region of interest" description="Disordered" evidence="1">
    <location>
        <begin position="621"/>
        <end position="662"/>
    </location>
</feature>
<sequence>MPSLVRNHPGLPLDVWYLVFHWLGRAQCRRDLYSLCLACKDFQYLATPTLYHSISLQALHEDGLRRLGNLLDLLAQEGNDRLRAVIREVIICPIAVRDFLETAFNLVCAIPSLQRVIIKGPVDIPRGFLEHLRSNGKQKLDVHLLDQDGTRPLPTTLPQVSSLHAEVDQGAGINQSRNARILNLQNTFFACPKLRSFSLAVYGIKDDPTLRDLMFPSVSNFQLTGEEVFPAVQELSLSGYQMSALEWPHWRDGFAWSELSSLALGPDLDVCTFHRLIGHTRSLRHLTLLGDTDHDSIPQETVNRFLLSFNTLTHLTLEDHFCSAHALSNHPNLTSVSIHDSQDFLAGTTHASLGWIHRTAFTAGDLSMLDLRCPNLEDLGIDIMPEDSHGTSKVLTTLASKFVSLRSLSLHLPLGIVHRDYSSGIPQLNRTSAYNLGGHFCAMRYPRSLRKLRLQIGDPFRQGRSPRLPHVDTIELQPYWLKAEAKGEALEAEHWESFSVSCSSFSSSSSSIVFKSSSNVVFNLQRIMPELPTEESFEIISRASTTLMDPDTRKDAHQAYAASDTYPDATCHRADRTDLAQSTTLPENNLARPASPVPGLENTFGAPVDIVIGDTRRGRLPVRRRYGGRHATISPDSSNYSTSPDRRPRRGEGASVASHHELFSSTETNDRVVYIQPFRRNVYITSHSPAPVDFRHWFHLLTTAVPDSWYSFVPADALQIPGQGALHRPPPYALKLQWEPRPVAFKFPSIAASSALKPTADEPTDLPPLVYLSVQQSVTGRRNDGRYYSPDRRNQPDASQSIYRVVRAGSRDHAAAQALYHAGMTRWSTVFTCVVKDTDVQPRYNQINAYERVQSLQQLVDTEDTPEKMLVFY</sequence>
<evidence type="ECO:0000313" key="2">
    <source>
        <dbReference type="EMBL" id="KAF9894131.1"/>
    </source>
</evidence>
<accession>A0AAD4GYP1</accession>
<dbReference type="Proteomes" id="UP001194746">
    <property type="component" value="Unassembled WGS sequence"/>
</dbReference>
<dbReference type="EMBL" id="VCAU01000005">
    <property type="protein sequence ID" value="KAF9894131.1"/>
    <property type="molecule type" value="Genomic_DNA"/>
</dbReference>
<dbReference type="AlphaFoldDB" id="A0AAD4GYP1"/>
<reference evidence="2" key="1">
    <citation type="journal article" date="2019" name="Beilstein J. Org. Chem.">
        <title>Nanangenines: drimane sesquiterpenoids as the dominant metabolite cohort of a novel Australian fungus, Aspergillus nanangensis.</title>
        <authorList>
            <person name="Lacey H.J."/>
            <person name="Gilchrist C.L.M."/>
            <person name="Crombie A."/>
            <person name="Kalaitzis J.A."/>
            <person name="Vuong D."/>
            <person name="Rutledge P.J."/>
            <person name="Turner P."/>
            <person name="Pitt J.I."/>
            <person name="Lacey E."/>
            <person name="Chooi Y.H."/>
            <person name="Piggott A.M."/>
        </authorList>
    </citation>
    <scope>NUCLEOTIDE SEQUENCE</scope>
    <source>
        <strain evidence="2">MST-FP2251</strain>
    </source>
</reference>
<evidence type="ECO:0000256" key="1">
    <source>
        <dbReference type="SAM" id="MobiDB-lite"/>
    </source>
</evidence>
<name>A0AAD4GYP1_ASPNN</name>
<reference evidence="2" key="2">
    <citation type="submission" date="2020-02" db="EMBL/GenBank/DDBJ databases">
        <authorList>
            <person name="Gilchrist C.L.M."/>
            <person name="Chooi Y.-H."/>
        </authorList>
    </citation>
    <scope>NUCLEOTIDE SEQUENCE</scope>
    <source>
        <strain evidence="2">MST-FP2251</strain>
    </source>
</reference>
<dbReference type="Gene3D" id="3.80.10.10">
    <property type="entry name" value="Ribonuclease Inhibitor"/>
    <property type="match status" value="1"/>
</dbReference>
<gene>
    <name evidence="2" type="ORF">FE257_009104</name>
</gene>
<keyword evidence="3" id="KW-1185">Reference proteome</keyword>
<organism evidence="2 3">
    <name type="scientific">Aspergillus nanangensis</name>
    <dbReference type="NCBI Taxonomy" id="2582783"/>
    <lineage>
        <taxon>Eukaryota</taxon>
        <taxon>Fungi</taxon>
        <taxon>Dikarya</taxon>
        <taxon>Ascomycota</taxon>
        <taxon>Pezizomycotina</taxon>
        <taxon>Eurotiomycetes</taxon>
        <taxon>Eurotiomycetidae</taxon>
        <taxon>Eurotiales</taxon>
        <taxon>Aspergillaceae</taxon>
        <taxon>Aspergillus</taxon>
        <taxon>Aspergillus subgen. Circumdati</taxon>
    </lineage>
</organism>
<feature type="region of interest" description="Disordered" evidence="1">
    <location>
        <begin position="580"/>
        <end position="601"/>
    </location>
</feature>